<organism evidence="2 3">
    <name type="scientific">Ancylobacter polymorphus</name>
    <dbReference type="NCBI Taxonomy" id="223390"/>
    <lineage>
        <taxon>Bacteria</taxon>
        <taxon>Pseudomonadati</taxon>
        <taxon>Pseudomonadota</taxon>
        <taxon>Alphaproteobacteria</taxon>
        <taxon>Hyphomicrobiales</taxon>
        <taxon>Xanthobacteraceae</taxon>
        <taxon>Ancylobacter</taxon>
    </lineage>
</organism>
<dbReference type="Pfam" id="PF05014">
    <property type="entry name" value="Nuc_deoxyrib_tr"/>
    <property type="match status" value="1"/>
</dbReference>
<dbReference type="RefSeq" id="WP_307017407.1">
    <property type="nucleotide sequence ID" value="NZ_JAUSUI010000001.1"/>
</dbReference>
<dbReference type="PANTHER" id="PTHR15364">
    <property type="entry name" value="2'-DEOXYNUCLEOSIDE 5'-PHOSPHATE N-HYDROLASE 1"/>
    <property type="match status" value="1"/>
</dbReference>
<evidence type="ECO:0000313" key="3">
    <source>
        <dbReference type="Proteomes" id="UP001224682"/>
    </source>
</evidence>
<keyword evidence="3" id="KW-1185">Reference proteome</keyword>
<dbReference type="Proteomes" id="UP001224682">
    <property type="component" value="Unassembled WGS sequence"/>
</dbReference>
<accession>A0ABU0B5W7</accession>
<comment type="caution">
    <text evidence="2">The sequence shown here is derived from an EMBL/GenBank/DDBJ whole genome shotgun (WGS) entry which is preliminary data.</text>
</comment>
<dbReference type="Gene3D" id="3.40.50.450">
    <property type="match status" value="1"/>
</dbReference>
<protein>
    <submittedName>
        <fullName evidence="2">Nucleoside 2-deoxyribosyltransferase</fullName>
    </submittedName>
</protein>
<feature type="transmembrane region" description="Helical" evidence="1">
    <location>
        <begin position="170"/>
        <end position="192"/>
    </location>
</feature>
<gene>
    <name evidence="2" type="ORF">J2S75_000228</name>
</gene>
<dbReference type="InterPro" id="IPR007710">
    <property type="entry name" value="Nucleoside_deoxyribTrfase"/>
</dbReference>
<sequence length="194" mass="20765">MPRLLRLYLAGPDVFRPDAAAQGERLRTLCAAAGAEGLFPLHGEGVDIRRACLDMLDAADAVIANITPFRGTHMDPGTAFEIGYAEARGTPVFFWSADPRPLKERHPSGADGRDGEGYLVEDWGKTENLMIVPDGRVVGASAEEAIAEAVAALGFTVRNRDLQRRTRRSVAVALAVSLAAALLAGMIANRLIGW</sequence>
<keyword evidence="1" id="KW-0812">Transmembrane</keyword>
<proteinExistence type="predicted"/>
<keyword evidence="1" id="KW-0472">Membrane</keyword>
<dbReference type="PANTHER" id="PTHR15364:SF0">
    <property type="entry name" value="2'-DEOXYNUCLEOSIDE 5'-PHOSPHATE N-HYDROLASE 1"/>
    <property type="match status" value="1"/>
</dbReference>
<reference evidence="2 3" key="1">
    <citation type="submission" date="2023-07" db="EMBL/GenBank/DDBJ databases">
        <title>Genomic Encyclopedia of Type Strains, Phase IV (KMG-IV): sequencing the most valuable type-strain genomes for metagenomic binning, comparative biology and taxonomic classification.</title>
        <authorList>
            <person name="Goeker M."/>
        </authorList>
    </citation>
    <scope>NUCLEOTIDE SEQUENCE [LARGE SCALE GENOMIC DNA]</scope>
    <source>
        <strain evidence="2 3">DSM 2457</strain>
    </source>
</reference>
<evidence type="ECO:0000313" key="2">
    <source>
        <dbReference type="EMBL" id="MDQ0301217.1"/>
    </source>
</evidence>
<dbReference type="EMBL" id="JAUSUI010000001">
    <property type="protein sequence ID" value="MDQ0301217.1"/>
    <property type="molecule type" value="Genomic_DNA"/>
</dbReference>
<name>A0ABU0B5W7_9HYPH</name>
<evidence type="ECO:0000256" key="1">
    <source>
        <dbReference type="SAM" id="Phobius"/>
    </source>
</evidence>
<dbReference type="InterPro" id="IPR051239">
    <property type="entry name" value="2'-dNMP_N-hydrolase"/>
</dbReference>
<keyword evidence="1" id="KW-1133">Transmembrane helix</keyword>
<dbReference type="SUPFAM" id="SSF52309">
    <property type="entry name" value="N-(deoxy)ribosyltransferase-like"/>
    <property type="match status" value="1"/>
</dbReference>